<accession>G6YFN2</accession>
<dbReference type="EMBL" id="AGSN01000162">
    <property type="protein sequence ID" value="EHH09437.1"/>
    <property type="molecule type" value="Genomic_DNA"/>
</dbReference>
<evidence type="ECO:0000256" key="2">
    <source>
        <dbReference type="SAM" id="Phobius"/>
    </source>
</evidence>
<evidence type="ECO:0000313" key="4">
    <source>
        <dbReference type="Proteomes" id="UP000002949"/>
    </source>
</evidence>
<dbReference type="AlphaFoldDB" id="G6YFN2"/>
<keyword evidence="4" id="KW-1185">Reference proteome</keyword>
<evidence type="ECO:0000313" key="3">
    <source>
        <dbReference type="EMBL" id="EHH09437.1"/>
    </source>
</evidence>
<feature type="region of interest" description="Disordered" evidence="1">
    <location>
        <begin position="1"/>
        <end position="27"/>
    </location>
</feature>
<feature type="compositionally biased region" description="Low complexity" evidence="1">
    <location>
        <begin position="1"/>
        <end position="16"/>
    </location>
</feature>
<gene>
    <name evidence="3" type="ORF">MEA186_23895</name>
</gene>
<proteinExistence type="predicted"/>
<sequence>MPPSPVVVEVPESVAPRPSASLAGPESEPKLMPAMVIGIFSSIGFLAWREPSTTLVSQRSR</sequence>
<dbReference type="Proteomes" id="UP000002949">
    <property type="component" value="Unassembled WGS sequence"/>
</dbReference>
<keyword evidence="2" id="KW-1133">Transmembrane helix</keyword>
<evidence type="ECO:0000256" key="1">
    <source>
        <dbReference type="SAM" id="MobiDB-lite"/>
    </source>
</evidence>
<organism evidence="3 4">
    <name type="scientific">Mesorhizobium amorphae CCNWGS0123</name>
    <dbReference type="NCBI Taxonomy" id="1082933"/>
    <lineage>
        <taxon>Bacteria</taxon>
        <taxon>Pseudomonadati</taxon>
        <taxon>Pseudomonadota</taxon>
        <taxon>Alphaproteobacteria</taxon>
        <taxon>Hyphomicrobiales</taxon>
        <taxon>Phyllobacteriaceae</taxon>
        <taxon>Mesorhizobium</taxon>
    </lineage>
</organism>
<reference evidence="3 4" key="1">
    <citation type="journal article" date="2012" name="J. Bacteriol.">
        <title>Draft Genome Sequence of Plant Growth-Promoting Rhizobium Mesorhizobium amorphae, Isolated from Zinc-Lead Mine Tailings.</title>
        <authorList>
            <person name="Hao X."/>
            <person name="Lin Y."/>
            <person name="Johnstone L."/>
            <person name="Baltrus D.A."/>
            <person name="Miller S.J."/>
            <person name="Wei G."/>
            <person name="Rensing C."/>
        </authorList>
    </citation>
    <scope>NUCLEOTIDE SEQUENCE [LARGE SCALE GENOMIC DNA]</scope>
    <source>
        <strain evidence="3 4">CCNWGS0123</strain>
    </source>
</reference>
<keyword evidence="2" id="KW-0812">Transmembrane</keyword>
<protein>
    <submittedName>
        <fullName evidence="3">Uncharacterized protein</fullName>
    </submittedName>
</protein>
<keyword evidence="2" id="KW-0472">Membrane</keyword>
<name>G6YFN2_9HYPH</name>
<feature type="transmembrane region" description="Helical" evidence="2">
    <location>
        <begin position="31"/>
        <end position="48"/>
    </location>
</feature>